<proteinExistence type="predicted"/>
<dbReference type="Gene3D" id="3.40.50.620">
    <property type="entry name" value="HUPs"/>
    <property type="match status" value="1"/>
</dbReference>
<dbReference type="EMBL" id="BAAAZH010000012">
    <property type="protein sequence ID" value="GAA4117525.1"/>
    <property type="molecule type" value="Genomic_DNA"/>
</dbReference>
<evidence type="ECO:0000313" key="1">
    <source>
        <dbReference type="EMBL" id="GAA4117525.1"/>
    </source>
</evidence>
<dbReference type="InterPro" id="IPR014729">
    <property type="entry name" value="Rossmann-like_a/b/a_fold"/>
</dbReference>
<protein>
    <submittedName>
        <fullName evidence="1">Phosphoadenosine phosphosulfate reductase</fullName>
    </submittedName>
</protein>
<gene>
    <name evidence="1" type="ORF">GCM10022215_18290</name>
</gene>
<evidence type="ECO:0000313" key="2">
    <source>
        <dbReference type="Proteomes" id="UP001501495"/>
    </source>
</evidence>
<accession>A0ABP7XHR9</accession>
<reference evidence="2" key="1">
    <citation type="journal article" date="2019" name="Int. J. Syst. Evol. Microbiol.">
        <title>The Global Catalogue of Microorganisms (GCM) 10K type strain sequencing project: providing services to taxonomists for standard genome sequencing and annotation.</title>
        <authorList>
            <consortium name="The Broad Institute Genomics Platform"/>
            <consortium name="The Broad Institute Genome Sequencing Center for Infectious Disease"/>
            <person name="Wu L."/>
            <person name="Ma J."/>
        </authorList>
    </citation>
    <scope>NUCLEOTIDE SEQUENCE [LARGE SCALE GENOMIC DNA]</scope>
    <source>
        <strain evidence="2">JCM 16703</strain>
    </source>
</reference>
<sequence length="276" mass="30614">MTAASIRAVSYGGGVQSTALLVLAAQGRIDFPLFLMANVGDDSEHPDTLRYVREVAAPYADDHGIELVVLDRVKRDGTVETLWGRLMREGSRSLPIPVRMSNGAPGNRSCTADFKIRVIGKELRRRGATAETPATVGIGISLDEIQRANTRRVNDYERVVYPLVGIGEETGLKLRRDDCSRIIAEAGLPVPPKSSCFFCPFHRPTAWADLAREHPDLWQKSIELEETLNQRRDMLGKDHVYLTRFGVPLREAIDTEQPLLPLVGIDGECDSGWCFT</sequence>
<dbReference type="Proteomes" id="UP001501495">
    <property type="component" value="Unassembled WGS sequence"/>
</dbReference>
<organism evidence="1 2">
    <name type="scientific">Nocardioides fonticola</name>
    <dbReference type="NCBI Taxonomy" id="450363"/>
    <lineage>
        <taxon>Bacteria</taxon>
        <taxon>Bacillati</taxon>
        <taxon>Actinomycetota</taxon>
        <taxon>Actinomycetes</taxon>
        <taxon>Propionibacteriales</taxon>
        <taxon>Nocardioidaceae</taxon>
        <taxon>Nocardioides</taxon>
    </lineage>
</organism>
<dbReference type="SUPFAM" id="SSF52402">
    <property type="entry name" value="Adenine nucleotide alpha hydrolases-like"/>
    <property type="match status" value="1"/>
</dbReference>
<dbReference type="RefSeq" id="WP_344733025.1">
    <property type="nucleotide sequence ID" value="NZ_BAAAZH010000012.1"/>
</dbReference>
<name>A0ABP7XHR9_9ACTN</name>
<comment type="caution">
    <text evidence="1">The sequence shown here is derived from an EMBL/GenBank/DDBJ whole genome shotgun (WGS) entry which is preliminary data.</text>
</comment>
<keyword evidence="2" id="KW-1185">Reference proteome</keyword>